<dbReference type="CDD" id="cd01041">
    <property type="entry name" value="Rubrerythrin"/>
    <property type="match status" value="2"/>
</dbReference>
<organism evidence="3 4">
    <name type="scientific">Streptomyces qinglanensis</name>
    <dbReference type="NCBI Taxonomy" id="943816"/>
    <lineage>
        <taxon>Bacteria</taxon>
        <taxon>Bacillati</taxon>
        <taxon>Actinomycetota</taxon>
        <taxon>Actinomycetes</taxon>
        <taxon>Kitasatosporales</taxon>
        <taxon>Streptomycetaceae</taxon>
        <taxon>Streptomyces</taxon>
    </lineage>
</organism>
<keyword evidence="1" id="KW-0732">Signal</keyword>
<feature type="domain" description="Ferritin-like diiron" evidence="2">
    <location>
        <begin position="35"/>
        <end position="166"/>
    </location>
</feature>
<feature type="signal peptide" evidence="1">
    <location>
        <begin position="1"/>
        <end position="29"/>
    </location>
</feature>
<dbReference type="GO" id="GO:0046872">
    <property type="term" value="F:metal ion binding"/>
    <property type="evidence" value="ECO:0007669"/>
    <property type="project" value="InterPro"/>
</dbReference>
<protein>
    <submittedName>
        <fullName evidence="3">Rubrerythrin</fullName>
    </submittedName>
</protein>
<evidence type="ECO:0000313" key="4">
    <source>
        <dbReference type="Proteomes" id="UP000182841"/>
    </source>
</evidence>
<dbReference type="InterPro" id="IPR003251">
    <property type="entry name" value="Rr_diiron-bd_dom"/>
</dbReference>
<dbReference type="GO" id="GO:0016491">
    <property type="term" value="F:oxidoreductase activity"/>
    <property type="evidence" value="ECO:0007669"/>
    <property type="project" value="InterPro"/>
</dbReference>
<evidence type="ECO:0000259" key="2">
    <source>
        <dbReference type="PROSITE" id="PS50905"/>
    </source>
</evidence>
<dbReference type="PANTHER" id="PTHR33746:SF4">
    <property type="entry name" value="RUBRERYTHRIN"/>
    <property type="match status" value="1"/>
</dbReference>
<dbReference type="SUPFAM" id="SSF47240">
    <property type="entry name" value="Ferritin-like"/>
    <property type="match status" value="2"/>
</dbReference>
<dbReference type="PROSITE" id="PS50905">
    <property type="entry name" value="FERRITIN_LIKE"/>
    <property type="match status" value="2"/>
</dbReference>
<sequence>MTLPLARLARVTGTALALTTAVSVTGAQAALADPRTPALSTVQDTRAAMRGEGFAHASYLFHADQADREGHRRVAELFRDAAEVELDDHFTKEAETIAYVGSDEANIRQALEGERFEATSMYPTYAEEARQDGDEAAAELFTEIAADEAEHRRLLASALEAVTTGSGRVPAPPKTDPVEVPAGLPQVSSARTRANLEDAMHGEGLANASYTLYARHARETGQKQLASLFGGLAEVELHEHFAAEARLDGLVSDTPSNLRTSIAGETYEAEVMYPTFARRAEKAGDGQSAALFREIAGDEAGHAAAFRHALHHLG</sequence>
<reference evidence="4" key="1">
    <citation type="submission" date="2016-10" db="EMBL/GenBank/DDBJ databases">
        <authorList>
            <person name="Varghese N."/>
            <person name="Submissions S."/>
        </authorList>
    </citation>
    <scope>NUCLEOTIDE SEQUENCE [LARGE SCALE GENOMIC DNA]</scope>
    <source>
        <strain evidence="4">CGMCC 4.6825</strain>
    </source>
</reference>
<dbReference type="InterPro" id="IPR012347">
    <property type="entry name" value="Ferritin-like"/>
</dbReference>
<feature type="chain" id="PRO_5039562392" evidence="1">
    <location>
        <begin position="30"/>
        <end position="314"/>
    </location>
</feature>
<evidence type="ECO:0000256" key="1">
    <source>
        <dbReference type="SAM" id="SignalP"/>
    </source>
</evidence>
<accession>A0A1H9QXZ9</accession>
<keyword evidence="4" id="KW-1185">Reference proteome</keyword>
<dbReference type="PANTHER" id="PTHR33746">
    <property type="entry name" value="RUBRERYTHRIN"/>
    <property type="match status" value="1"/>
</dbReference>
<dbReference type="Proteomes" id="UP000182841">
    <property type="component" value="Unassembled WGS sequence"/>
</dbReference>
<evidence type="ECO:0000313" key="3">
    <source>
        <dbReference type="EMBL" id="SER65336.1"/>
    </source>
</evidence>
<dbReference type="InterPro" id="IPR009078">
    <property type="entry name" value="Ferritin-like_SF"/>
</dbReference>
<feature type="domain" description="Ferritin-like diiron" evidence="2">
    <location>
        <begin position="186"/>
        <end position="314"/>
    </location>
</feature>
<dbReference type="InterPro" id="IPR009040">
    <property type="entry name" value="Ferritin-like_diiron"/>
</dbReference>
<dbReference type="InterPro" id="IPR052753">
    <property type="entry name" value="Rbr2/Nigerythrin"/>
</dbReference>
<dbReference type="EMBL" id="FOGO01000003">
    <property type="protein sequence ID" value="SER65336.1"/>
    <property type="molecule type" value="Genomic_DNA"/>
</dbReference>
<dbReference type="Gene3D" id="1.20.1260.10">
    <property type="match status" value="2"/>
</dbReference>
<gene>
    <name evidence="3" type="ORF">SAMN05421870_103187</name>
</gene>
<proteinExistence type="predicted"/>
<name>A0A1H9QXZ9_9ACTN</name>
<dbReference type="Pfam" id="PF02915">
    <property type="entry name" value="Rubrerythrin"/>
    <property type="match status" value="2"/>
</dbReference>
<dbReference type="AlphaFoldDB" id="A0A1H9QXZ9"/>